<sequence length="86" mass="10057">MNGKKIIKYHVYDNITYKIIYRNKSDWMERAGVFHCHNVKIKKKICPLLYQTVFNTDYTLNIGKSYIEKAIIDYFGGGIKNGESTT</sequence>
<reference evidence="1 2" key="1">
    <citation type="submission" date="2018-01" db="EMBL/GenBank/DDBJ databases">
        <title>Genome sequence of the PGP bacterium Paenibacillus illinoisensis E3.</title>
        <authorList>
            <person name="Rolli E."/>
            <person name="Marasco R."/>
            <person name="Bessem C."/>
            <person name="Michoud G."/>
            <person name="Gaiarsa S."/>
            <person name="Borin S."/>
            <person name="Daffonchio D."/>
        </authorList>
    </citation>
    <scope>NUCLEOTIDE SEQUENCE [LARGE SCALE GENOMIC DNA]</scope>
    <source>
        <strain evidence="1 2">E3</strain>
    </source>
</reference>
<dbReference type="AlphaFoldDB" id="A0A2W0C6V0"/>
<dbReference type="Proteomes" id="UP000247459">
    <property type="component" value="Unassembled WGS sequence"/>
</dbReference>
<accession>A0A2W0C6V0</accession>
<evidence type="ECO:0000313" key="2">
    <source>
        <dbReference type="Proteomes" id="UP000247459"/>
    </source>
</evidence>
<proteinExistence type="predicted"/>
<dbReference type="RefSeq" id="WP_110759648.1">
    <property type="nucleotide sequence ID" value="NZ_PRLG01000020.1"/>
</dbReference>
<evidence type="ECO:0000313" key="1">
    <source>
        <dbReference type="EMBL" id="PYY28170.1"/>
    </source>
</evidence>
<gene>
    <name evidence="1" type="ORF">PIL02S_03316</name>
</gene>
<organism evidence="1 2">
    <name type="scientific">Paenibacillus illinoisensis</name>
    <dbReference type="NCBI Taxonomy" id="59845"/>
    <lineage>
        <taxon>Bacteria</taxon>
        <taxon>Bacillati</taxon>
        <taxon>Bacillota</taxon>
        <taxon>Bacilli</taxon>
        <taxon>Bacillales</taxon>
        <taxon>Paenibacillaceae</taxon>
        <taxon>Paenibacillus</taxon>
    </lineage>
</organism>
<comment type="caution">
    <text evidence="1">The sequence shown here is derived from an EMBL/GenBank/DDBJ whole genome shotgun (WGS) entry which is preliminary data.</text>
</comment>
<protein>
    <submittedName>
        <fullName evidence="1">Uncharacterized protein</fullName>
    </submittedName>
</protein>
<name>A0A2W0C6V0_9BACL</name>
<dbReference type="EMBL" id="PRLG01000020">
    <property type="protein sequence ID" value="PYY28170.1"/>
    <property type="molecule type" value="Genomic_DNA"/>
</dbReference>